<gene>
    <name evidence="2" type="ORF">GcM3_036033</name>
</gene>
<dbReference type="Proteomes" id="UP000283383">
    <property type="component" value="Unassembled WGS sequence"/>
</dbReference>
<evidence type="ECO:0000256" key="1">
    <source>
        <dbReference type="SAM" id="MobiDB-lite"/>
    </source>
</evidence>
<accession>A0A420J3F9</accession>
<name>A0A420J3F9_9PEZI</name>
<feature type="compositionally biased region" description="Polar residues" evidence="1">
    <location>
        <begin position="1"/>
        <end position="13"/>
    </location>
</feature>
<evidence type="ECO:0000313" key="2">
    <source>
        <dbReference type="EMBL" id="RKF81346.1"/>
    </source>
</evidence>
<dbReference type="AlphaFoldDB" id="A0A420J3F9"/>
<reference evidence="2 3" key="1">
    <citation type="journal article" date="2018" name="BMC Genomics">
        <title>Comparative genome analyses reveal sequence features reflecting distinct modes of host-adaptation between dicot and monocot powdery mildew.</title>
        <authorList>
            <person name="Wu Y."/>
            <person name="Ma X."/>
            <person name="Pan Z."/>
            <person name="Kale S.D."/>
            <person name="Song Y."/>
            <person name="King H."/>
            <person name="Zhang Q."/>
            <person name="Presley C."/>
            <person name="Deng X."/>
            <person name="Wei C.I."/>
            <person name="Xiao S."/>
        </authorList>
    </citation>
    <scope>NUCLEOTIDE SEQUENCE [LARGE SCALE GENOMIC DNA]</scope>
    <source>
        <strain evidence="2">UMSG3</strain>
    </source>
</reference>
<evidence type="ECO:0000313" key="3">
    <source>
        <dbReference type="Proteomes" id="UP000283383"/>
    </source>
</evidence>
<comment type="caution">
    <text evidence="2">The sequence shown here is derived from an EMBL/GenBank/DDBJ whole genome shotgun (WGS) entry which is preliminary data.</text>
</comment>
<sequence>MAPQSASDSQSHPSKSRKSIVPNFQPKLPENRVFIEYEAENTGPELDLNYTDLRQTQVNGYIVDWVDSQQRRNTRDRHLWKVFIEDFGELTIKIFQLADKRARRDL</sequence>
<feature type="region of interest" description="Disordered" evidence="1">
    <location>
        <begin position="1"/>
        <end position="25"/>
    </location>
</feature>
<organism evidence="2 3">
    <name type="scientific">Golovinomyces cichoracearum</name>
    <dbReference type="NCBI Taxonomy" id="62708"/>
    <lineage>
        <taxon>Eukaryota</taxon>
        <taxon>Fungi</taxon>
        <taxon>Dikarya</taxon>
        <taxon>Ascomycota</taxon>
        <taxon>Pezizomycotina</taxon>
        <taxon>Leotiomycetes</taxon>
        <taxon>Erysiphales</taxon>
        <taxon>Erysiphaceae</taxon>
        <taxon>Golovinomyces</taxon>
    </lineage>
</organism>
<protein>
    <submittedName>
        <fullName evidence="2">Uncharacterized protein</fullName>
    </submittedName>
</protein>
<keyword evidence="3" id="KW-1185">Reference proteome</keyword>
<proteinExistence type="predicted"/>
<dbReference type="EMBL" id="MCBQ01003663">
    <property type="protein sequence ID" value="RKF81346.1"/>
    <property type="molecule type" value="Genomic_DNA"/>
</dbReference>